<dbReference type="EMBL" id="BANT01000018">
    <property type="protein sequence ID" value="GAC57290.1"/>
    <property type="molecule type" value="Genomic_DNA"/>
</dbReference>
<dbReference type="Gene3D" id="1.10.357.140">
    <property type="entry name" value="UbiA prenyltransferase"/>
    <property type="match status" value="1"/>
</dbReference>
<evidence type="ECO:0000256" key="1">
    <source>
        <dbReference type="ARBA" id="ARBA00004651"/>
    </source>
</evidence>
<comment type="catalytic activity">
    <reaction evidence="13 14">
        <text>heme b + (2E,6E)-farnesyl diphosphate + H2O = Fe(II)-heme o + diphosphate</text>
        <dbReference type="Rhea" id="RHEA:28070"/>
        <dbReference type="ChEBI" id="CHEBI:15377"/>
        <dbReference type="ChEBI" id="CHEBI:33019"/>
        <dbReference type="ChEBI" id="CHEBI:60344"/>
        <dbReference type="ChEBI" id="CHEBI:60530"/>
        <dbReference type="ChEBI" id="CHEBI:175763"/>
        <dbReference type="EC" id="2.5.1.141"/>
    </reaction>
</comment>
<feature type="transmembrane region" description="Helical" evidence="14">
    <location>
        <begin position="108"/>
        <end position="129"/>
    </location>
</feature>
<dbReference type="NCBIfam" id="NF003349">
    <property type="entry name" value="PRK04375.1-2"/>
    <property type="match status" value="1"/>
</dbReference>
<dbReference type="GO" id="GO:0005886">
    <property type="term" value="C:plasma membrane"/>
    <property type="evidence" value="ECO:0007669"/>
    <property type="project" value="UniProtKB-SubCell"/>
</dbReference>
<accession>L7L810</accession>
<evidence type="ECO:0000256" key="3">
    <source>
        <dbReference type="ARBA" id="ARBA00012292"/>
    </source>
</evidence>
<dbReference type="Proteomes" id="UP000053405">
    <property type="component" value="Unassembled WGS sequence"/>
</dbReference>
<evidence type="ECO:0000256" key="9">
    <source>
        <dbReference type="ARBA" id="ARBA00023136"/>
    </source>
</evidence>
<evidence type="ECO:0000256" key="4">
    <source>
        <dbReference type="ARBA" id="ARBA00022475"/>
    </source>
</evidence>
<dbReference type="STRING" id="1121927.GOHSU_18_00450"/>
<dbReference type="Pfam" id="PF01040">
    <property type="entry name" value="UbiA"/>
    <property type="match status" value="1"/>
</dbReference>
<dbReference type="InterPro" id="IPR000537">
    <property type="entry name" value="UbiA_prenyltransferase"/>
</dbReference>
<sequence length="328" mass="36391">MNSSASASHTSEPDTGTTPSSWPARVKAKVLAYIALTKPRVIELLLVSTIPVMLQADRGHVSIGLILITVIGGWMGAASANSLNMVADADIDQKMKRTQRRPLARHAVPVRNVLIFGLVLAAASFVTLYYGTANAAGERSFLPSILVMITIGFYVFVYTLILKRRTWQNVIWGGAAGCMPALIGWAAVTHTLSWQPFVLFLVVFFWTPPHTWALAWRYRDDYAAAGVPMLPVVATPEQVTRQMLIYTWLTVLTSLFLIPVTSWVYLTVAVGSGAWFIWYVTRLYIETRRGVEVRPLKIFLVSNEYLALLFCGLAVDAVFDLPTLVSYF</sequence>
<dbReference type="PANTHER" id="PTHR43448:SF7">
    <property type="entry name" value="4-HYDROXYBENZOATE SOLANESYLTRANSFERASE"/>
    <property type="match status" value="1"/>
</dbReference>
<comment type="function">
    <text evidence="14">Converts heme B (protoheme IX) to heme O by substitution of the vinyl group on carbon 2 of heme B porphyrin ring with a hydroxyethyl farnesyl side group.</text>
</comment>
<feature type="transmembrane region" description="Helical" evidence="14">
    <location>
        <begin position="141"/>
        <end position="162"/>
    </location>
</feature>
<evidence type="ECO:0000256" key="7">
    <source>
        <dbReference type="ARBA" id="ARBA00022989"/>
    </source>
</evidence>
<dbReference type="GO" id="GO:0048034">
    <property type="term" value="P:heme O biosynthetic process"/>
    <property type="evidence" value="ECO:0007669"/>
    <property type="project" value="UniProtKB-UniRule"/>
</dbReference>
<dbReference type="UniPathway" id="UPA00834">
    <property type="reaction ID" value="UER00712"/>
</dbReference>
<feature type="transmembrane region" description="Helical" evidence="14">
    <location>
        <begin position="169"/>
        <end position="188"/>
    </location>
</feature>
<reference evidence="16 17" key="1">
    <citation type="submission" date="2012-12" db="EMBL/GenBank/DDBJ databases">
        <title>Whole genome shotgun sequence of Gordonia hirsuta NBRC 16056.</title>
        <authorList>
            <person name="Isaki-Nakamura S."/>
            <person name="Hosoyama A."/>
            <person name="Tsuchikane K."/>
            <person name="Katsumata H."/>
            <person name="Baba S."/>
            <person name="Yamazaki S."/>
            <person name="Fujita N."/>
        </authorList>
    </citation>
    <scope>NUCLEOTIDE SEQUENCE [LARGE SCALE GENOMIC DNA]</scope>
    <source>
        <strain evidence="16 17">NBRC 16056</strain>
    </source>
</reference>
<dbReference type="InterPro" id="IPR006369">
    <property type="entry name" value="Protohaem_IX_farnesylTrfase"/>
</dbReference>
<evidence type="ECO:0000256" key="13">
    <source>
        <dbReference type="ARBA" id="ARBA00047690"/>
    </source>
</evidence>
<gene>
    <name evidence="14 16" type="primary">ctaB</name>
    <name evidence="16" type="ORF">GOHSU_18_00450</name>
</gene>
<keyword evidence="8 14" id="KW-0350">Heme biosynthesis</keyword>
<dbReference type="AlphaFoldDB" id="L7L810"/>
<evidence type="ECO:0000256" key="11">
    <source>
        <dbReference type="ARBA" id="ARBA00040810"/>
    </source>
</evidence>
<protein>
    <recommendedName>
        <fullName evidence="11 14">Protoheme IX farnesyltransferase</fullName>
        <ecNumber evidence="3 14">2.5.1.141</ecNumber>
    </recommendedName>
    <alternativeName>
        <fullName evidence="12 14">Heme B farnesyltransferase</fullName>
    </alternativeName>
    <alternativeName>
        <fullName evidence="10 14">Heme O synthase</fullName>
    </alternativeName>
</protein>
<comment type="caution">
    <text evidence="16">The sequence shown here is derived from an EMBL/GenBank/DDBJ whole genome shotgun (WGS) entry which is preliminary data.</text>
</comment>
<keyword evidence="5 14" id="KW-0808">Transferase</keyword>
<comment type="subcellular location">
    <subcellularLocation>
        <location evidence="1 14">Cell membrane</location>
        <topology evidence="1 14">Multi-pass membrane protein</topology>
    </subcellularLocation>
</comment>
<feature type="compositionally biased region" description="Polar residues" evidence="15">
    <location>
        <begin position="1"/>
        <end position="21"/>
    </location>
</feature>
<evidence type="ECO:0000313" key="17">
    <source>
        <dbReference type="Proteomes" id="UP000053405"/>
    </source>
</evidence>
<evidence type="ECO:0000256" key="15">
    <source>
        <dbReference type="SAM" id="MobiDB-lite"/>
    </source>
</evidence>
<feature type="transmembrane region" description="Helical" evidence="14">
    <location>
        <begin position="239"/>
        <end position="258"/>
    </location>
</feature>
<proteinExistence type="inferred from homology"/>
<dbReference type="PANTHER" id="PTHR43448">
    <property type="entry name" value="PROTOHEME IX FARNESYLTRANSFERASE, MITOCHONDRIAL"/>
    <property type="match status" value="1"/>
</dbReference>
<dbReference type="HAMAP" id="MF_00154">
    <property type="entry name" value="CyoE_CtaB"/>
    <property type="match status" value="1"/>
</dbReference>
<keyword evidence="9 14" id="KW-0472">Membrane</keyword>
<dbReference type="eggNOG" id="COG0109">
    <property type="taxonomic scope" value="Bacteria"/>
</dbReference>
<evidence type="ECO:0000256" key="12">
    <source>
        <dbReference type="ARBA" id="ARBA00042475"/>
    </source>
</evidence>
<keyword evidence="4 14" id="KW-1003">Cell membrane</keyword>
<feature type="transmembrane region" description="Helical" evidence="14">
    <location>
        <begin position="305"/>
        <end position="325"/>
    </location>
</feature>
<dbReference type="NCBIfam" id="TIGR01473">
    <property type="entry name" value="cyoE_ctaB"/>
    <property type="match status" value="1"/>
</dbReference>
<comment type="similarity">
    <text evidence="14">Belongs to the UbiA prenyltransferase family. Protoheme IX farnesyltransferase subfamily.</text>
</comment>
<name>L7L810_9ACTN</name>
<comment type="miscellaneous">
    <text evidence="14">Carbon 2 of the heme B porphyrin ring is defined according to the Fischer nomenclature.</text>
</comment>
<evidence type="ECO:0000256" key="14">
    <source>
        <dbReference type="HAMAP-Rule" id="MF_00154"/>
    </source>
</evidence>
<evidence type="ECO:0000256" key="5">
    <source>
        <dbReference type="ARBA" id="ARBA00022679"/>
    </source>
</evidence>
<keyword evidence="6 14" id="KW-0812">Transmembrane</keyword>
<evidence type="ECO:0000256" key="2">
    <source>
        <dbReference type="ARBA" id="ARBA00004919"/>
    </source>
</evidence>
<evidence type="ECO:0000256" key="8">
    <source>
        <dbReference type="ARBA" id="ARBA00023133"/>
    </source>
</evidence>
<keyword evidence="7 14" id="KW-1133">Transmembrane helix</keyword>
<feature type="transmembrane region" description="Helical" evidence="14">
    <location>
        <begin position="63"/>
        <end position="87"/>
    </location>
</feature>
<evidence type="ECO:0000256" key="10">
    <source>
        <dbReference type="ARBA" id="ARBA00030253"/>
    </source>
</evidence>
<dbReference type="GO" id="GO:0008495">
    <property type="term" value="F:protoheme IX farnesyltransferase activity"/>
    <property type="evidence" value="ECO:0007669"/>
    <property type="project" value="UniProtKB-UniRule"/>
</dbReference>
<comment type="pathway">
    <text evidence="2 14">Porphyrin-containing compound metabolism; heme O biosynthesis; heme O from protoheme: step 1/1.</text>
</comment>
<organism evidence="16 17">
    <name type="scientific">Gordonia hirsuta DSM 44140 = NBRC 16056</name>
    <dbReference type="NCBI Taxonomy" id="1121927"/>
    <lineage>
        <taxon>Bacteria</taxon>
        <taxon>Bacillati</taxon>
        <taxon>Actinomycetota</taxon>
        <taxon>Actinomycetes</taxon>
        <taxon>Mycobacteriales</taxon>
        <taxon>Gordoniaceae</taxon>
        <taxon>Gordonia</taxon>
    </lineage>
</organism>
<evidence type="ECO:0000256" key="6">
    <source>
        <dbReference type="ARBA" id="ARBA00022692"/>
    </source>
</evidence>
<dbReference type="CDD" id="cd13957">
    <property type="entry name" value="PT_UbiA_Cox10"/>
    <property type="match status" value="1"/>
</dbReference>
<dbReference type="InterPro" id="IPR044878">
    <property type="entry name" value="UbiA_sf"/>
</dbReference>
<dbReference type="RefSeq" id="WP_005939134.1">
    <property type="nucleotide sequence ID" value="NZ_ATVK01000048.1"/>
</dbReference>
<feature type="region of interest" description="Disordered" evidence="15">
    <location>
        <begin position="1"/>
        <end position="22"/>
    </location>
</feature>
<dbReference type="EC" id="2.5.1.141" evidence="3 14"/>
<keyword evidence="17" id="KW-1185">Reference proteome</keyword>
<evidence type="ECO:0000313" key="16">
    <source>
        <dbReference type="EMBL" id="GAC57290.1"/>
    </source>
</evidence>
<feature type="transmembrane region" description="Helical" evidence="14">
    <location>
        <begin position="194"/>
        <end position="218"/>
    </location>
</feature>